<organism evidence="3 4">
    <name type="scientific">Hymenobacter guriensis</name>
    <dbReference type="NCBI Taxonomy" id="2793065"/>
    <lineage>
        <taxon>Bacteria</taxon>
        <taxon>Pseudomonadati</taxon>
        <taxon>Bacteroidota</taxon>
        <taxon>Cytophagia</taxon>
        <taxon>Cytophagales</taxon>
        <taxon>Hymenobacteraceae</taxon>
        <taxon>Hymenobacter</taxon>
    </lineage>
</organism>
<evidence type="ECO:0000256" key="2">
    <source>
        <dbReference type="SAM" id="SignalP"/>
    </source>
</evidence>
<gene>
    <name evidence="3" type="ORF">I5L79_01370</name>
</gene>
<evidence type="ECO:0000313" key="3">
    <source>
        <dbReference type="EMBL" id="MBG8552174.1"/>
    </source>
</evidence>
<keyword evidence="2" id="KW-0732">Signal</keyword>
<feature type="chain" id="PRO_5045245449" evidence="2">
    <location>
        <begin position="25"/>
        <end position="222"/>
    </location>
</feature>
<accession>A0ABS0KWC4</accession>
<comment type="caution">
    <text evidence="3">The sequence shown here is derived from an EMBL/GenBank/DDBJ whole genome shotgun (WGS) entry which is preliminary data.</text>
</comment>
<reference evidence="3 4" key="1">
    <citation type="submission" date="2020-11" db="EMBL/GenBank/DDBJ databases">
        <title>Hymenobacter sp.</title>
        <authorList>
            <person name="Kim M.K."/>
        </authorList>
    </citation>
    <scope>NUCLEOTIDE SEQUENCE [LARGE SCALE GENOMIC DNA]</scope>
    <source>
        <strain evidence="3 4">BT594</strain>
    </source>
</reference>
<dbReference type="Proteomes" id="UP000601099">
    <property type="component" value="Unassembled WGS sequence"/>
</dbReference>
<keyword evidence="4" id="KW-1185">Reference proteome</keyword>
<proteinExistence type="predicted"/>
<protein>
    <submittedName>
        <fullName evidence="3">Uncharacterized protein</fullName>
    </submittedName>
</protein>
<feature type="signal peptide" evidence="2">
    <location>
        <begin position="1"/>
        <end position="24"/>
    </location>
</feature>
<evidence type="ECO:0000256" key="1">
    <source>
        <dbReference type="SAM" id="MobiDB-lite"/>
    </source>
</evidence>
<name>A0ABS0KWC4_9BACT</name>
<dbReference type="RefSeq" id="WP_196953220.1">
    <property type="nucleotide sequence ID" value="NZ_JADWYK010000001.1"/>
</dbReference>
<sequence>MKRCLLSFSIVAAVLAGAPLSASAQQTTGTSTTTTPTPASSAVERDLRTFTDWVSQTMTKAEAGARREWPRLMSDFDRQSQRLDRAADSLSVQSRREYAAEKARYKEWAAEQRRLEAQARQPETAQQTQDRLLNEKVQVSRARATELPDLYERLLTTTREQKRQWTQRDWAAASEVLSRLNARYELVRQQLSLEERLRIRTLQGEFRTLEGARATKEYLSEK</sequence>
<feature type="region of interest" description="Disordered" evidence="1">
    <location>
        <begin position="21"/>
        <end position="42"/>
    </location>
</feature>
<dbReference type="EMBL" id="JADWYK010000001">
    <property type="protein sequence ID" value="MBG8552174.1"/>
    <property type="molecule type" value="Genomic_DNA"/>
</dbReference>
<evidence type="ECO:0000313" key="4">
    <source>
        <dbReference type="Proteomes" id="UP000601099"/>
    </source>
</evidence>